<reference evidence="2 3" key="1">
    <citation type="submission" date="2021-05" db="EMBL/GenBank/DDBJ databases">
        <title>Mycobacterium acidophilum sp. nov., an extremely acid-tolerant member of the genus Mycobacterium.</title>
        <authorList>
            <person name="Xia J."/>
        </authorList>
    </citation>
    <scope>NUCLEOTIDE SEQUENCE [LARGE SCALE GENOMIC DNA]</scope>
    <source>
        <strain evidence="2 3">M1</strain>
    </source>
</reference>
<protein>
    <submittedName>
        <fullName evidence="2">Uncharacterized protein</fullName>
    </submittedName>
</protein>
<keyword evidence="3" id="KW-1185">Reference proteome</keyword>
<evidence type="ECO:0000313" key="2">
    <source>
        <dbReference type="EMBL" id="MBS9535450.1"/>
    </source>
</evidence>
<proteinExistence type="predicted"/>
<sequence>MAAALLLSGAGHAQADPRGPDPQPVEPGAVEPDRPYLPVEPCDDGCDWVRPPGPDEPGPIFLNPQPLPPGRR</sequence>
<evidence type="ECO:0000313" key="3">
    <source>
        <dbReference type="Proteomes" id="UP001519535"/>
    </source>
</evidence>
<name>A0ABS5RMB6_9MYCO</name>
<comment type="caution">
    <text evidence="2">The sequence shown here is derived from an EMBL/GenBank/DDBJ whole genome shotgun (WGS) entry which is preliminary data.</text>
</comment>
<evidence type="ECO:0000256" key="1">
    <source>
        <dbReference type="SAM" id="MobiDB-lite"/>
    </source>
</evidence>
<gene>
    <name evidence="2" type="ORF">KIH27_17840</name>
</gene>
<organism evidence="2 3">
    <name type="scientific">Mycolicibacter acidiphilus</name>
    <dbReference type="NCBI Taxonomy" id="2835306"/>
    <lineage>
        <taxon>Bacteria</taxon>
        <taxon>Bacillati</taxon>
        <taxon>Actinomycetota</taxon>
        <taxon>Actinomycetes</taxon>
        <taxon>Mycobacteriales</taxon>
        <taxon>Mycobacteriaceae</taxon>
        <taxon>Mycolicibacter</taxon>
    </lineage>
</organism>
<feature type="region of interest" description="Disordered" evidence="1">
    <location>
        <begin position="1"/>
        <end position="72"/>
    </location>
</feature>
<accession>A0ABS5RMB6</accession>
<dbReference type="EMBL" id="JAHCLR010000043">
    <property type="protein sequence ID" value="MBS9535450.1"/>
    <property type="molecule type" value="Genomic_DNA"/>
</dbReference>
<feature type="compositionally biased region" description="Low complexity" evidence="1">
    <location>
        <begin position="1"/>
        <end position="14"/>
    </location>
</feature>
<dbReference type="Proteomes" id="UP001519535">
    <property type="component" value="Unassembled WGS sequence"/>
</dbReference>
<dbReference type="RefSeq" id="WP_214094304.1">
    <property type="nucleotide sequence ID" value="NZ_JAHCLR010000043.1"/>
</dbReference>